<dbReference type="PROSITE" id="PS50181">
    <property type="entry name" value="FBOX"/>
    <property type="match status" value="1"/>
</dbReference>
<feature type="region of interest" description="Disordered" evidence="1">
    <location>
        <begin position="29"/>
        <end position="51"/>
    </location>
</feature>
<dbReference type="SMART" id="SM00256">
    <property type="entry name" value="FBOX"/>
    <property type="match status" value="1"/>
</dbReference>
<proteinExistence type="predicted"/>
<dbReference type="EMBL" id="GDJX01020509">
    <property type="protein sequence ID" value="JAT47427.1"/>
    <property type="molecule type" value="Transcribed_RNA"/>
</dbReference>
<evidence type="ECO:0000313" key="3">
    <source>
        <dbReference type="EMBL" id="JAT47427.1"/>
    </source>
</evidence>
<dbReference type="Pfam" id="PF00646">
    <property type="entry name" value="F-box"/>
    <property type="match status" value="1"/>
</dbReference>
<organism evidence="3">
    <name type="scientific">Anthurium amnicola</name>
    <dbReference type="NCBI Taxonomy" id="1678845"/>
    <lineage>
        <taxon>Eukaryota</taxon>
        <taxon>Viridiplantae</taxon>
        <taxon>Streptophyta</taxon>
        <taxon>Embryophyta</taxon>
        <taxon>Tracheophyta</taxon>
        <taxon>Spermatophyta</taxon>
        <taxon>Magnoliopsida</taxon>
        <taxon>Liliopsida</taxon>
        <taxon>Araceae</taxon>
        <taxon>Pothoideae</taxon>
        <taxon>Potheae</taxon>
        <taxon>Anthurium</taxon>
    </lineage>
</organism>
<protein>
    <submittedName>
        <fullName evidence="3">F-box/LRR-repeat protein 19</fullName>
    </submittedName>
</protein>
<dbReference type="Gene3D" id="1.20.1280.50">
    <property type="match status" value="1"/>
</dbReference>
<reference evidence="3" key="1">
    <citation type="submission" date="2015-07" db="EMBL/GenBank/DDBJ databases">
        <title>Transcriptome Assembly of Anthurium amnicola.</title>
        <authorList>
            <person name="Suzuki J."/>
        </authorList>
    </citation>
    <scope>NUCLEOTIDE SEQUENCE</scope>
</reference>
<gene>
    <name evidence="3" type="primary">Fbxl19_0</name>
    <name evidence="3" type="ORF">g.22571</name>
</gene>
<dbReference type="InterPro" id="IPR036047">
    <property type="entry name" value="F-box-like_dom_sf"/>
</dbReference>
<dbReference type="InterPro" id="IPR001810">
    <property type="entry name" value="F-box_dom"/>
</dbReference>
<evidence type="ECO:0000259" key="2">
    <source>
        <dbReference type="PROSITE" id="PS50181"/>
    </source>
</evidence>
<feature type="domain" description="F-box" evidence="2">
    <location>
        <begin position="53"/>
        <end position="102"/>
    </location>
</feature>
<sequence>KNLNFEFIVLRPPPFAVVPLGEAIPTPPSPMEVAAASSGSPPPPPPASKEVVPPAIDPLPAHLWEKIFSFLPVSSLVVSTAVCRIWSSIIRSETFPSYYHAAAPAPAP</sequence>
<name>A0A1D1XYE9_9ARAE</name>
<feature type="non-terminal residue" evidence="3">
    <location>
        <position position="1"/>
    </location>
</feature>
<accession>A0A1D1XYE9</accession>
<evidence type="ECO:0000256" key="1">
    <source>
        <dbReference type="SAM" id="MobiDB-lite"/>
    </source>
</evidence>
<dbReference type="SUPFAM" id="SSF81383">
    <property type="entry name" value="F-box domain"/>
    <property type="match status" value="1"/>
</dbReference>
<feature type="non-terminal residue" evidence="3">
    <location>
        <position position="108"/>
    </location>
</feature>
<dbReference type="AlphaFoldDB" id="A0A1D1XYE9"/>